<evidence type="ECO:0000313" key="10">
    <source>
        <dbReference type="Proteomes" id="UP000230292"/>
    </source>
</evidence>
<evidence type="ECO:0000256" key="6">
    <source>
        <dbReference type="ARBA" id="ARBA00023136"/>
    </source>
</evidence>
<evidence type="ECO:0000256" key="1">
    <source>
        <dbReference type="ARBA" id="ARBA00004651"/>
    </source>
</evidence>
<dbReference type="GO" id="GO:0046872">
    <property type="term" value="F:metal ion binding"/>
    <property type="evidence" value="ECO:0007669"/>
    <property type="project" value="UniProtKB-KW"/>
</dbReference>
<evidence type="ECO:0000256" key="7">
    <source>
        <dbReference type="PIRSR" id="PIRSR604254-1"/>
    </source>
</evidence>
<keyword evidence="4 8" id="KW-0812">Transmembrane</keyword>
<evidence type="ECO:0000256" key="5">
    <source>
        <dbReference type="ARBA" id="ARBA00022989"/>
    </source>
</evidence>
<dbReference type="GO" id="GO:0005886">
    <property type="term" value="C:plasma membrane"/>
    <property type="evidence" value="ECO:0007669"/>
    <property type="project" value="UniProtKB-SubCell"/>
</dbReference>
<feature type="binding site" evidence="7">
    <location>
        <position position="69"/>
    </location>
    <ligand>
        <name>Zn(2+)</name>
        <dbReference type="ChEBI" id="CHEBI:29105"/>
    </ligand>
</feature>
<keyword evidence="3" id="KW-1003">Cell membrane</keyword>
<feature type="transmembrane region" description="Helical" evidence="8">
    <location>
        <begin position="46"/>
        <end position="68"/>
    </location>
</feature>
<gene>
    <name evidence="9" type="ORF">COW24_00315</name>
</gene>
<keyword evidence="7" id="KW-0479">Metal-binding</keyword>
<comment type="caution">
    <text evidence="9">The sequence shown here is derived from an EMBL/GenBank/DDBJ whole genome shotgun (WGS) entry which is preliminary data.</text>
</comment>
<keyword evidence="6 8" id="KW-0472">Membrane</keyword>
<dbReference type="EMBL" id="PFGC01000007">
    <property type="protein sequence ID" value="PIW37369.1"/>
    <property type="molecule type" value="Genomic_DNA"/>
</dbReference>
<protein>
    <submittedName>
        <fullName evidence="9">Hemolysin</fullName>
    </submittedName>
</protein>
<comment type="subcellular location">
    <subcellularLocation>
        <location evidence="1">Cell membrane</location>
        <topology evidence="1">Multi-pass membrane protein</topology>
    </subcellularLocation>
</comment>
<feature type="transmembrane region" description="Helical" evidence="8">
    <location>
        <begin position="138"/>
        <end position="160"/>
    </location>
</feature>
<reference evidence="9 10" key="1">
    <citation type="submission" date="2017-09" db="EMBL/GenBank/DDBJ databases">
        <title>Depth-based differentiation of microbial function through sediment-hosted aquifers and enrichment of novel symbionts in the deep terrestrial subsurface.</title>
        <authorList>
            <person name="Probst A.J."/>
            <person name="Ladd B."/>
            <person name="Jarett J.K."/>
            <person name="Geller-Mcgrath D.E."/>
            <person name="Sieber C.M."/>
            <person name="Emerson J.B."/>
            <person name="Anantharaman K."/>
            <person name="Thomas B.C."/>
            <person name="Malmstrom R."/>
            <person name="Stieglmeier M."/>
            <person name="Klingl A."/>
            <person name="Woyke T."/>
            <person name="Ryan C.M."/>
            <person name="Banfield J.F."/>
        </authorList>
    </citation>
    <scope>NUCLEOTIDE SEQUENCE [LARGE SCALE GENOMIC DNA]</scope>
    <source>
        <strain evidence="9">CG15_BIG_FIL_POST_REV_8_21_14_020_45_12</strain>
    </source>
</reference>
<name>A0A2M7H567_9BACT</name>
<feature type="transmembrane region" description="Helical" evidence="8">
    <location>
        <begin position="201"/>
        <end position="220"/>
    </location>
</feature>
<keyword evidence="5 8" id="KW-1133">Transmembrane helix</keyword>
<sequence>MMASMTMLHHRHNDITSGVLHIVGAGLAIAALVLMIVFAAKSGGALKVTTVSIFGAGMIFLYIASAAYHLMPHHRPRAKQFLRRLDHAMIFVLIAATYTPICLVGLGGGWGWSIFGIVWGIAVVGFSIKMLDRHPPMWASVVMYIAMGWLILIAFSPLIHNLSGAALMWLAIGGVIYTSGAALFALDHALPRIKIFGMHEWFHLFVIGGSFAHFWMVLLYL</sequence>
<feature type="transmembrane region" description="Helical" evidence="8">
    <location>
        <begin position="166"/>
        <end position="189"/>
    </location>
</feature>
<evidence type="ECO:0000256" key="2">
    <source>
        <dbReference type="ARBA" id="ARBA00008488"/>
    </source>
</evidence>
<dbReference type="PANTHER" id="PTHR20855:SF3">
    <property type="entry name" value="LD03007P"/>
    <property type="match status" value="1"/>
</dbReference>
<feature type="transmembrane region" description="Helical" evidence="8">
    <location>
        <begin position="88"/>
        <end position="106"/>
    </location>
</feature>
<keyword evidence="7" id="KW-0862">Zinc</keyword>
<dbReference type="InterPro" id="IPR005744">
    <property type="entry name" value="Hy-lIII"/>
</dbReference>
<dbReference type="PANTHER" id="PTHR20855">
    <property type="entry name" value="ADIPOR/PROGESTIN RECEPTOR-RELATED"/>
    <property type="match status" value="1"/>
</dbReference>
<evidence type="ECO:0000256" key="8">
    <source>
        <dbReference type="SAM" id="Phobius"/>
    </source>
</evidence>
<dbReference type="InterPro" id="IPR004254">
    <property type="entry name" value="AdipoR/HlyIII-related"/>
</dbReference>
<proteinExistence type="inferred from homology"/>
<feature type="binding site" evidence="7">
    <location>
        <position position="199"/>
    </location>
    <ligand>
        <name>Zn(2+)</name>
        <dbReference type="ChEBI" id="CHEBI:29105"/>
    </ligand>
</feature>
<dbReference type="NCBIfam" id="TIGR01065">
    <property type="entry name" value="hlyIII"/>
    <property type="match status" value="1"/>
</dbReference>
<comment type="similarity">
    <text evidence="2">Belongs to the UPF0073 (Hly-III) family.</text>
</comment>
<dbReference type="GO" id="GO:0140911">
    <property type="term" value="F:pore-forming activity"/>
    <property type="evidence" value="ECO:0007669"/>
    <property type="project" value="InterPro"/>
</dbReference>
<dbReference type="AlphaFoldDB" id="A0A2M7H567"/>
<evidence type="ECO:0000313" key="9">
    <source>
        <dbReference type="EMBL" id="PIW37369.1"/>
    </source>
</evidence>
<evidence type="ECO:0000256" key="4">
    <source>
        <dbReference type="ARBA" id="ARBA00022692"/>
    </source>
</evidence>
<dbReference type="Proteomes" id="UP000230292">
    <property type="component" value="Unassembled WGS sequence"/>
</dbReference>
<dbReference type="Pfam" id="PF03006">
    <property type="entry name" value="HlyIII"/>
    <property type="match status" value="1"/>
</dbReference>
<evidence type="ECO:0000256" key="3">
    <source>
        <dbReference type="ARBA" id="ARBA00022475"/>
    </source>
</evidence>
<feature type="binding site" evidence="7">
    <location>
        <position position="203"/>
    </location>
    <ligand>
        <name>Zn(2+)</name>
        <dbReference type="ChEBI" id="CHEBI:29105"/>
    </ligand>
</feature>
<accession>A0A2M7H567</accession>
<organism evidence="9 10">
    <name type="scientific">Candidatus Kerfeldbacteria bacterium CG15_BIG_FIL_POST_REV_8_21_14_020_45_12</name>
    <dbReference type="NCBI Taxonomy" id="2014247"/>
    <lineage>
        <taxon>Bacteria</taxon>
        <taxon>Candidatus Kerfeldiibacteriota</taxon>
    </lineage>
</organism>
<feature type="transmembrane region" description="Helical" evidence="8">
    <location>
        <begin position="20"/>
        <end position="40"/>
    </location>
</feature>